<gene>
    <name evidence="2" type="ORF">HGA03_16760</name>
</gene>
<dbReference type="AlphaFoldDB" id="A0A7X6KYE0"/>
<reference evidence="2 3" key="1">
    <citation type="submission" date="2020-04" db="EMBL/GenBank/DDBJ databases">
        <title>MicrobeNet Type strains.</title>
        <authorList>
            <person name="Nicholson A.C."/>
        </authorList>
    </citation>
    <scope>NUCLEOTIDE SEQUENCE [LARGE SCALE GENOMIC DNA]</scope>
    <source>
        <strain evidence="2 3">ATCC BAA-788</strain>
    </source>
</reference>
<keyword evidence="3" id="KW-1185">Reference proteome</keyword>
<organism evidence="2 3">
    <name type="scientific">Cellulomonas denverensis</name>
    <dbReference type="NCBI Taxonomy" id="264297"/>
    <lineage>
        <taxon>Bacteria</taxon>
        <taxon>Bacillati</taxon>
        <taxon>Actinomycetota</taxon>
        <taxon>Actinomycetes</taxon>
        <taxon>Micrococcales</taxon>
        <taxon>Cellulomonadaceae</taxon>
        <taxon>Cellulomonas</taxon>
    </lineage>
</organism>
<name>A0A7X6KYE0_9CELL</name>
<proteinExistence type="predicted"/>
<evidence type="ECO:0000313" key="3">
    <source>
        <dbReference type="Proteomes" id="UP000581206"/>
    </source>
</evidence>
<accession>A0A7X6KYE0</accession>
<protein>
    <recommendedName>
        <fullName evidence="4">Centromere-binding protein ParB C-terminal domain-containing protein</fullName>
    </recommendedName>
</protein>
<dbReference type="Gene3D" id="6.10.180.30">
    <property type="match status" value="1"/>
</dbReference>
<feature type="region of interest" description="Disordered" evidence="1">
    <location>
        <begin position="1"/>
        <end position="85"/>
    </location>
</feature>
<dbReference type="Proteomes" id="UP000581206">
    <property type="component" value="Unassembled WGS sequence"/>
</dbReference>
<comment type="caution">
    <text evidence="2">The sequence shown here is derived from an EMBL/GenBank/DDBJ whole genome shotgun (WGS) entry which is preliminary data.</text>
</comment>
<sequence>MTRPPRSRPSGQSPILGVQVETVRMPVKDDSESATTPRSPADEPAPEQTPAPDPVRQEPAAPPSEHARARRRGAARNPADYLVGQKATTSLQIYLELKARAETAVLRTAGQEGGVRSLTALVNEALAREVIRLEEQFNAGEPFEPNRGAFRMGRPFGS</sequence>
<evidence type="ECO:0008006" key="4">
    <source>
        <dbReference type="Google" id="ProtNLM"/>
    </source>
</evidence>
<evidence type="ECO:0000313" key="2">
    <source>
        <dbReference type="EMBL" id="NKY24320.1"/>
    </source>
</evidence>
<evidence type="ECO:0000256" key="1">
    <source>
        <dbReference type="SAM" id="MobiDB-lite"/>
    </source>
</evidence>
<dbReference type="EMBL" id="JAAXOX010000014">
    <property type="protein sequence ID" value="NKY24320.1"/>
    <property type="molecule type" value="Genomic_DNA"/>
</dbReference>
<feature type="compositionally biased region" description="Low complexity" evidence="1">
    <location>
        <begin position="1"/>
        <end position="14"/>
    </location>
</feature>
<dbReference type="RefSeq" id="WP_168631455.1">
    <property type="nucleotide sequence ID" value="NZ_BONL01000036.1"/>
</dbReference>